<proteinExistence type="predicted"/>
<dbReference type="AlphaFoldDB" id="A0A512AF56"/>
<dbReference type="Pfam" id="PF00031">
    <property type="entry name" value="Cystatin"/>
    <property type="match status" value="1"/>
</dbReference>
<dbReference type="RefSeq" id="WP_170233704.1">
    <property type="nucleotide sequence ID" value="NZ_BJYR01000001.1"/>
</dbReference>
<dbReference type="CDD" id="cd00042">
    <property type="entry name" value="CY"/>
    <property type="match status" value="1"/>
</dbReference>
<protein>
    <recommendedName>
        <fullName evidence="1">Cystatin domain-containing protein</fullName>
    </recommendedName>
</protein>
<reference evidence="2 3" key="1">
    <citation type="submission" date="2019-07" db="EMBL/GenBank/DDBJ databases">
        <title>Whole genome shotgun sequence of Novosphingobium sediminis NBRC 106119.</title>
        <authorList>
            <person name="Hosoyama A."/>
            <person name="Uohara A."/>
            <person name="Ohji S."/>
            <person name="Ichikawa N."/>
        </authorList>
    </citation>
    <scope>NUCLEOTIDE SEQUENCE [LARGE SCALE GENOMIC DNA]</scope>
    <source>
        <strain evidence="2 3">NBRC 106119</strain>
    </source>
</reference>
<dbReference type="SUPFAM" id="SSF54403">
    <property type="entry name" value="Cystatin/monellin"/>
    <property type="match status" value="1"/>
</dbReference>
<evidence type="ECO:0000313" key="3">
    <source>
        <dbReference type="Proteomes" id="UP000321464"/>
    </source>
</evidence>
<dbReference type="InterPro" id="IPR018073">
    <property type="entry name" value="Prot_inh_cystat_CS"/>
</dbReference>
<feature type="domain" description="Cystatin" evidence="1">
    <location>
        <begin position="28"/>
        <end position="84"/>
    </location>
</feature>
<organism evidence="2 3">
    <name type="scientific">Novosphingobium sediminis</name>
    <dbReference type="NCBI Taxonomy" id="707214"/>
    <lineage>
        <taxon>Bacteria</taxon>
        <taxon>Pseudomonadati</taxon>
        <taxon>Pseudomonadota</taxon>
        <taxon>Alphaproteobacteria</taxon>
        <taxon>Sphingomonadales</taxon>
        <taxon>Sphingomonadaceae</taxon>
        <taxon>Novosphingobium</taxon>
    </lineage>
</organism>
<comment type="caution">
    <text evidence="2">The sequence shown here is derived from an EMBL/GenBank/DDBJ whole genome shotgun (WGS) entry which is preliminary data.</text>
</comment>
<dbReference type="EMBL" id="BJYR01000001">
    <property type="protein sequence ID" value="GEN98327.1"/>
    <property type="molecule type" value="Genomic_DNA"/>
</dbReference>
<dbReference type="Proteomes" id="UP000321464">
    <property type="component" value="Unassembled WGS sequence"/>
</dbReference>
<dbReference type="GO" id="GO:0004869">
    <property type="term" value="F:cysteine-type endopeptidase inhibitor activity"/>
    <property type="evidence" value="ECO:0007669"/>
    <property type="project" value="InterPro"/>
</dbReference>
<evidence type="ECO:0000313" key="2">
    <source>
        <dbReference type="EMBL" id="GEN98327.1"/>
    </source>
</evidence>
<dbReference type="Gene3D" id="3.10.450.10">
    <property type="match status" value="1"/>
</dbReference>
<dbReference type="PROSITE" id="PS00287">
    <property type="entry name" value="CYSTATIN"/>
    <property type="match status" value="1"/>
</dbReference>
<evidence type="ECO:0000259" key="1">
    <source>
        <dbReference type="Pfam" id="PF00031"/>
    </source>
</evidence>
<dbReference type="InterPro" id="IPR046350">
    <property type="entry name" value="Cystatin_sf"/>
</dbReference>
<dbReference type="InterPro" id="IPR000010">
    <property type="entry name" value="Cystatin_dom"/>
</dbReference>
<name>A0A512AF56_9SPHN</name>
<keyword evidence="3" id="KW-1185">Reference proteome</keyword>
<sequence length="107" mass="11160">MLALALPAALAACAPMPAERSPAPIVAGGWQAADPKGEGVQPAAAYAAEHLPQGTGQLAEVTSAETQVVAGTNLRMVLRMTDGARWRVTVWHRLDGSFELTDAQKTP</sequence>
<gene>
    <name evidence="2" type="ORF">NSE01_01600</name>
</gene>
<accession>A0A512AF56</accession>